<keyword evidence="4" id="KW-0822">Tryptophan biosynthesis</keyword>
<dbReference type="InterPro" id="IPR044643">
    <property type="entry name" value="TrpF_fam"/>
</dbReference>
<dbReference type="EMBL" id="UINC01165039">
    <property type="protein sequence ID" value="SVD66202.1"/>
    <property type="molecule type" value="Genomic_DNA"/>
</dbReference>
<comment type="pathway">
    <text evidence="1">Amino-acid biosynthesis; L-tryptophan biosynthesis; L-tryptophan from chorismate: step 3/5.</text>
</comment>
<dbReference type="EC" id="5.3.1.24" evidence="2"/>
<evidence type="ECO:0000256" key="3">
    <source>
        <dbReference type="ARBA" id="ARBA00022605"/>
    </source>
</evidence>
<dbReference type="HAMAP" id="MF_00135">
    <property type="entry name" value="PRAI"/>
    <property type="match status" value="1"/>
</dbReference>
<dbReference type="InterPro" id="IPR001240">
    <property type="entry name" value="PRAI_dom"/>
</dbReference>
<evidence type="ECO:0000259" key="7">
    <source>
        <dbReference type="Pfam" id="PF00697"/>
    </source>
</evidence>
<feature type="non-terminal residue" evidence="8">
    <location>
        <position position="1"/>
    </location>
</feature>
<dbReference type="AlphaFoldDB" id="A0A382X542"/>
<dbReference type="InterPro" id="IPR011060">
    <property type="entry name" value="RibuloseP-bd_barrel"/>
</dbReference>
<evidence type="ECO:0000313" key="8">
    <source>
        <dbReference type="EMBL" id="SVD66202.1"/>
    </source>
</evidence>
<proteinExistence type="inferred from homology"/>
<gene>
    <name evidence="8" type="ORF">METZ01_LOCUS419056</name>
</gene>
<evidence type="ECO:0000256" key="6">
    <source>
        <dbReference type="ARBA" id="ARBA00023235"/>
    </source>
</evidence>
<dbReference type="SUPFAM" id="SSF51366">
    <property type="entry name" value="Ribulose-phoshate binding barrel"/>
    <property type="match status" value="1"/>
</dbReference>
<dbReference type="GO" id="GO:0004640">
    <property type="term" value="F:phosphoribosylanthranilate isomerase activity"/>
    <property type="evidence" value="ECO:0007669"/>
    <property type="project" value="UniProtKB-EC"/>
</dbReference>
<dbReference type="GO" id="GO:0000162">
    <property type="term" value="P:L-tryptophan biosynthetic process"/>
    <property type="evidence" value="ECO:0007669"/>
    <property type="project" value="UniProtKB-UniPathway"/>
</dbReference>
<evidence type="ECO:0000256" key="2">
    <source>
        <dbReference type="ARBA" id="ARBA00012572"/>
    </source>
</evidence>
<sequence length="128" mass="14422">AVQLHGDETAPFCEQIEGTVIKVFRVKDAKWRKAAAPYRVHAVLLDAYEPDRYGGTGKKFDWNLISHTHHRLILSGGLNPQNVQEAIRHARPYGVDTSSGVEAEPGRKDHRKIKDFVDAVKQVNLIKQ</sequence>
<protein>
    <recommendedName>
        <fullName evidence="2">phosphoribosylanthranilate isomerase</fullName>
        <ecNumber evidence="2">5.3.1.24</ecNumber>
    </recommendedName>
</protein>
<evidence type="ECO:0000256" key="5">
    <source>
        <dbReference type="ARBA" id="ARBA00023141"/>
    </source>
</evidence>
<keyword evidence="6" id="KW-0413">Isomerase</keyword>
<name>A0A382X542_9ZZZZ</name>
<evidence type="ECO:0000256" key="4">
    <source>
        <dbReference type="ARBA" id="ARBA00022822"/>
    </source>
</evidence>
<dbReference type="Gene3D" id="3.20.20.70">
    <property type="entry name" value="Aldolase class I"/>
    <property type="match status" value="1"/>
</dbReference>
<feature type="domain" description="N-(5'phosphoribosyl) anthranilate isomerase (PRAI)" evidence="7">
    <location>
        <begin position="1"/>
        <end position="118"/>
    </location>
</feature>
<dbReference type="InterPro" id="IPR013785">
    <property type="entry name" value="Aldolase_TIM"/>
</dbReference>
<dbReference type="CDD" id="cd00405">
    <property type="entry name" value="PRAI"/>
    <property type="match status" value="1"/>
</dbReference>
<dbReference type="PANTHER" id="PTHR42894">
    <property type="entry name" value="N-(5'-PHOSPHORIBOSYL)ANTHRANILATE ISOMERASE"/>
    <property type="match status" value="1"/>
</dbReference>
<organism evidence="8">
    <name type="scientific">marine metagenome</name>
    <dbReference type="NCBI Taxonomy" id="408172"/>
    <lineage>
        <taxon>unclassified sequences</taxon>
        <taxon>metagenomes</taxon>
        <taxon>ecological metagenomes</taxon>
    </lineage>
</organism>
<dbReference type="PANTHER" id="PTHR42894:SF1">
    <property type="entry name" value="N-(5'-PHOSPHORIBOSYL)ANTHRANILATE ISOMERASE"/>
    <property type="match status" value="1"/>
</dbReference>
<dbReference type="UniPathway" id="UPA00035">
    <property type="reaction ID" value="UER00042"/>
</dbReference>
<keyword evidence="3" id="KW-0028">Amino-acid biosynthesis</keyword>
<evidence type="ECO:0000256" key="1">
    <source>
        <dbReference type="ARBA" id="ARBA00004664"/>
    </source>
</evidence>
<accession>A0A382X542</accession>
<dbReference type="Pfam" id="PF00697">
    <property type="entry name" value="PRAI"/>
    <property type="match status" value="1"/>
</dbReference>
<reference evidence="8" key="1">
    <citation type="submission" date="2018-05" db="EMBL/GenBank/DDBJ databases">
        <authorList>
            <person name="Lanie J.A."/>
            <person name="Ng W.-L."/>
            <person name="Kazmierczak K.M."/>
            <person name="Andrzejewski T.M."/>
            <person name="Davidsen T.M."/>
            <person name="Wayne K.J."/>
            <person name="Tettelin H."/>
            <person name="Glass J.I."/>
            <person name="Rusch D."/>
            <person name="Podicherti R."/>
            <person name="Tsui H.-C.T."/>
            <person name="Winkler M.E."/>
        </authorList>
    </citation>
    <scope>NUCLEOTIDE SEQUENCE</scope>
</reference>
<keyword evidence="5" id="KW-0057">Aromatic amino acid biosynthesis</keyword>